<dbReference type="GO" id="GO:0005773">
    <property type="term" value="C:vacuole"/>
    <property type="evidence" value="ECO:0007669"/>
    <property type="project" value="GOC"/>
</dbReference>
<dbReference type="GO" id="GO:0006623">
    <property type="term" value="P:protein targeting to vacuole"/>
    <property type="evidence" value="ECO:0007669"/>
    <property type="project" value="TreeGrafter"/>
</dbReference>
<organism evidence="3 4">
    <name type="scientific">Chlamydomonas schloesseri</name>
    <dbReference type="NCBI Taxonomy" id="2026947"/>
    <lineage>
        <taxon>Eukaryota</taxon>
        <taxon>Viridiplantae</taxon>
        <taxon>Chlorophyta</taxon>
        <taxon>core chlorophytes</taxon>
        <taxon>Chlorophyceae</taxon>
        <taxon>CS clade</taxon>
        <taxon>Chlamydomonadales</taxon>
        <taxon>Chlamydomonadaceae</taxon>
        <taxon>Chlamydomonas</taxon>
    </lineage>
</organism>
<dbReference type="EMBL" id="JAEHOD010000075">
    <property type="protein sequence ID" value="KAG2431043.1"/>
    <property type="molecule type" value="Genomic_DNA"/>
</dbReference>
<dbReference type="GO" id="GO:0045721">
    <property type="term" value="P:negative regulation of gluconeogenesis"/>
    <property type="evidence" value="ECO:0007669"/>
    <property type="project" value="TreeGrafter"/>
</dbReference>
<dbReference type="GO" id="GO:0034657">
    <property type="term" value="C:GID complex"/>
    <property type="evidence" value="ECO:0007669"/>
    <property type="project" value="TreeGrafter"/>
</dbReference>
<comment type="similarity">
    <text evidence="1">Belongs to the GID4/VID24 family.</text>
</comment>
<accession>A0A835SW84</accession>
<dbReference type="Proteomes" id="UP000613740">
    <property type="component" value="Unassembled WGS sequence"/>
</dbReference>
<keyword evidence="4" id="KW-1185">Reference proteome</keyword>
<feature type="compositionally biased region" description="Acidic residues" evidence="2">
    <location>
        <begin position="21"/>
        <end position="36"/>
    </location>
</feature>
<proteinExistence type="inferred from homology"/>
<comment type="caution">
    <text evidence="3">The sequence shown here is derived from an EMBL/GenBank/DDBJ whole genome shotgun (WGS) entry which is preliminary data.</text>
</comment>
<evidence type="ECO:0000256" key="2">
    <source>
        <dbReference type="SAM" id="MobiDB-lite"/>
    </source>
</evidence>
<evidence type="ECO:0000313" key="3">
    <source>
        <dbReference type="EMBL" id="KAG2431043.1"/>
    </source>
</evidence>
<dbReference type="GO" id="GO:0043161">
    <property type="term" value="P:proteasome-mediated ubiquitin-dependent protein catabolic process"/>
    <property type="evidence" value="ECO:0007669"/>
    <property type="project" value="TreeGrafter"/>
</dbReference>
<evidence type="ECO:0000256" key="1">
    <source>
        <dbReference type="ARBA" id="ARBA00061469"/>
    </source>
</evidence>
<dbReference type="AlphaFoldDB" id="A0A835SW84"/>
<dbReference type="Pfam" id="PF09783">
    <property type="entry name" value="Vac_ImportDeg"/>
    <property type="match status" value="1"/>
</dbReference>
<dbReference type="InterPro" id="IPR018618">
    <property type="entry name" value="GID4/10-like"/>
</dbReference>
<dbReference type="GO" id="GO:0007039">
    <property type="term" value="P:protein catabolic process in the vacuole"/>
    <property type="evidence" value="ECO:0007669"/>
    <property type="project" value="TreeGrafter"/>
</dbReference>
<protein>
    <submittedName>
        <fullName evidence="3">Uncharacterized protein</fullName>
    </submittedName>
</protein>
<evidence type="ECO:0000313" key="4">
    <source>
        <dbReference type="Proteomes" id="UP000613740"/>
    </source>
</evidence>
<name>A0A835SW84_9CHLO</name>
<sequence length="348" mass="35372">MLGARTAMLAEHMGFDLGRQEEEEDESDDEDDDSGDGSDFSYEATSDGDDDQVRPIPTDAPSVPSCSYLMPGRTFTGHQRLSGAAYRRQEDWTLSATIHSCDMASGRITGSMVAQQNSGGGGGGGGGGAAGSNGGVGGGGVVGGGGSGRKAPIVTYFEGDIIDNFNHTFYTGAKWGLPGGAAGRDADLRHWGRCPGFSGRMRNEVAAGEGRSGRLTTSGHVFMRWKECFFVDVPQDCPLTITGFYYLSLCRATGAVTGYYHDSRSTPLQVVQLMPVEAAAAAAAAAEGGEGQEEEGDGGACAWGSGRAAGSGAGAMWAAEGAGANATAGGARGAGGCAGMAFGSYSLC</sequence>
<dbReference type="PANTHER" id="PTHR14534:SF3">
    <property type="entry name" value="GID COMPLEX SUBUNIT 4 HOMOLOG"/>
    <property type="match status" value="1"/>
</dbReference>
<dbReference type="OrthoDB" id="62at2759"/>
<reference evidence="3" key="1">
    <citation type="journal article" date="2020" name="bioRxiv">
        <title>Comparative genomics of Chlamydomonas.</title>
        <authorList>
            <person name="Craig R.J."/>
            <person name="Hasan A.R."/>
            <person name="Ness R.W."/>
            <person name="Keightley P.D."/>
        </authorList>
    </citation>
    <scope>NUCLEOTIDE SEQUENCE</scope>
    <source>
        <strain evidence="3">CCAP 11/173</strain>
    </source>
</reference>
<feature type="region of interest" description="Disordered" evidence="2">
    <location>
        <begin position="1"/>
        <end position="68"/>
    </location>
</feature>
<dbReference type="PANTHER" id="PTHR14534">
    <property type="entry name" value="VACUOLAR IMPORT AND DEGRADATION PROTEIN 24"/>
    <property type="match status" value="1"/>
</dbReference>
<gene>
    <name evidence="3" type="ORF">HYH02_013474</name>
</gene>